<accession>A0A8S5PK39</accession>
<reference evidence="1" key="1">
    <citation type="journal article" date="2021" name="Proc. Natl. Acad. Sci. U.S.A.">
        <title>A Catalog of Tens of Thousands of Viruses from Human Metagenomes Reveals Hidden Associations with Chronic Diseases.</title>
        <authorList>
            <person name="Tisza M.J."/>
            <person name="Buck C.B."/>
        </authorList>
    </citation>
    <scope>NUCLEOTIDE SEQUENCE</scope>
    <source>
        <strain evidence="1">CtRcp9</strain>
    </source>
</reference>
<sequence>MLTTISCHVLFYHLLENIVIQNISFVKYYQIILIDISVISKTYVYNRNISKIRI</sequence>
<name>A0A8S5PK39_9CAUD</name>
<protein>
    <submittedName>
        <fullName evidence="1">Uncharacterized protein</fullName>
    </submittedName>
</protein>
<proteinExistence type="predicted"/>
<organism evidence="1">
    <name type="scientific">Siphoviridae sp. ctRcp9</name>
    <dbReference type="NCBI Taxonomy" id="2825504"/>
    <lineage>
        <taxon>Viruses</taxon>
        <taxon>Duplodnaviria</taxon>
        <taxon>Heunggongvirae</taxon>
        <taxon>Uroviricota</taxon>
        <taxon>Caudoviricetes</taxon>
    </lineage>
</organism>
<evidence type="ECO:0000313" key="1">
    <source>
        <dbReference type="EMBL" id="DAE07430.1"/>
    </source>
</evidence>
<dbReference type="EMBL" id="BK015450">
    <property type="protein sequence ID" value="DAE07430.1"/>
    <property type="molecule type" value="Genomic_DNA"/>
</dbReference>